<dbReference type="InterPro" id="IPR011761">
    <property type="entry name" value="ATP-grasp"/>
</dbReference>
<feature type="domain" description="ATP-grasp" evidence="2">
    <location>
        <begin position="374"/>
        <end position="441"/>
    </location>
</feature>
<dbReference type="GO" id="GO:0016879">
    <property type="term" value="F:ligase activity, forming carbon-nitrogen bonds"/>
    <property type="evidence" value="ECO:0007669"/>
    <property type="project" value="TreeGrafter"/>
</dbReference>
<accession>A0A840QQH3</accession>
<evidence type="ECO:0000313" key="4">
    <source>
        <dbReference type="Proteomes" id="UP000551878"/>
    </source>
</evidence>
<dbReference type="Pfam" id="PF14398">
    <property type="entry name" value="ATPgrasp_YheCD"/>
    <property type="match status" value="2"/>
</dbReference>
<organism evidence="3 4">
    <name type="scientific">Texcoconibacillus texcoconensis</name>
    <dbReference type="NCBI Taxonomy" id="1095777"/>
    <lineage>
        <taxon>Bacteria</taxon>
        <taxon>Bacillati</taxon>
        <taxon>Bacillota</taxon>
        <taxon>Bacilli</taxon>
        <taxon>Bacillales</taxon>
        <taxon>Bacillaceae</taxon>
        <taxon>Texcoconibacillus</taxon>
    </lineage>
</organism>
<dbReference type="PROSITE" id="PS50975">
    <property type="entry name" value="ATP_GRASP"/>
    <property type="match status" value="1"/>
</dbReference>
<dbReference type="GO" id="GO:0005524">
    <property type="term" value="F:ATP binding"/>
    <property type="evidence" value="ECO:0007669"/>
    <property type="project" value="UniProtKB-UniRule"/>
</dbReference>
<dbReference type="AlphaFoldDB" id="A0A840QQH3"/>
<keyword evidence="1" id="KW-0547">Nucleotide-binding</keyword>
<keyword evidence="3" id="KW-0436">Ligase</keyword>
<reference evidence="3 4" key="1">
    <citation type="submission" date="2020-08" db="EMBL/GenBank/DDBJ databases">
        <title>Genomic Encyclopedia of Type Strains, Phase IV (KMG-IV): sequencing the most valuable type-strain genomes for metagenomic binning, comparative biology and taxonomic classification.</title>
        <authorList>
            <person name="Goeker M."/>
        </authorList>
    </citation>
    <scope>NUCLEOTIDE SEQUENCE [LARGE SCALE GENOMIC DNA]</scope>
    <source>
        <strain evidence="3 4">DSM 24696</strain>
    </source>
</reference>
<dbReference type="Gene3D" id="3.30.470.20">
    <property type="entry name" value="ATP-grasp fold, B domain"/>
    <property type="match status" value="1"/>
</dbReference>
<dbReference type="EMBL" id="JACHHB010000007">
    <property type="protein sequence ID" value="MBB5173624.1"/>
    <property type="molecule type" value="Genomic_DNA"/>
</dbReference>
<dbReference type="GO" id="GO:0005737">
    <property type="term" value="C:cytoplasm"/>
    <property type="evidence" value="ECO:0007669"/>
    <property type="project" value="TreeGrafter"/>
</dbReference>
<keyword evidence="1" id="KW-0067">ATP-binding</keyword>
<dbReference type="GO" id="GO:0046872">
    <property type="term" value="F:metal ion binding"/>
    <property type="evidence" value="ECO:0007669"/>
    <property type="project" value="InterPro"/>
</dbReference>
<dbReference type="RefSeq" id="WP_184664073.1">
    <property type="nucleotide sequence ID" value="NZ_JACHHB010000007.1"/>
</dbReference>
<sequence length="838" mass="98283">MRKILIEVKQIKHEISTEVSIPEDYFYGLGLRKDTYYKIYFGQRSAQVYFKTHNDGSENIYVPQNTFEALLLFDDIRLNIWKSEEGIRLGPLVGVFTNTSFIKKFEKGETTYLSENHTRASRKACCLTYFFSINDIDWINKKILGYVLDLDRHSWTSSWYPMPDVIYDRATAFSKKQKPLVRFIRQQFRQHPSIHFINQVDTIGKWDLYKELSNDTHIKRHLPHTVISRSIKDIKQMVSNHSFVFIKSNYGSGSREVMSIEKIKAGYIVNYYERGLKREVINQWSKVDELIKTFMGNKQFLIQEGVKSLGYKGKTFDTRVLVQKDHWGNWQVTYNYVRVASENYSITTIDRDVHDYQDIYAAVHEENPLIPTDKEVRDIAIKIVKAIEEKYGSLGEIGLDIAIDQLGYIYLLEANSKPEKFSSPGQTKSDEVLPQYLYILEYAKFIAKQECSHKVVPNDNNNFSKNNLFLGTFISIGNLKRLLDQEPKFRHLELMKANQEANTNLYFFSIRDIHFLNQKINGTYFNQETGLWEQKNFPFPDVFYDRGGAVLEHQKVVSDYIREQLELLPSLKKVNPVYTFDKWDLYRKLYQYDEVRQYLPLTKLYKKTSDLKDMFHETNTLYLKKCDGNNGETIIKVVYDQDDQYTISYLKGSQLTQKTVHLFENLIKEIRFLLCKNDVIIQSAINVLEINNCNVDMRATLQRNGHGELEIVAYPVRKGVPNYPITSTRTGATVYRFDDFFTKYMSYSSKDIEHLKQKVETFLINCYHCVEESYGQFGELGIDFAIDRYENLWFIECNAKPGNDSLYMSYDESTIKKGFTNPLEYAKFIHSKGINKNE</sequence>
<dbReference type="SUPFAM" id="SSF56059">
    <property type="entry name" value="Glutathione synthetase ATP-binding domain-like"/>
    <property type="match status" value="2"/>
</dbReference>
<keyword evidence="4" id="KW-1185">Reference proteome</keyword>
<protein>
    <submittedName>
        <fullName evidence="3">D-alanine-D-alanine ligase-like ATP-grasp enzyme</fullName>
    </submittedName>
</protein>
<evidence type="ECO:0000313" key="3">
    <source>
        <dbReference type="EMBL" id="MBB5173624.1"/>
    </source>
</evidence>
<dbReference type="Proteomes" id="UP000551878">
    <property type="component" value="Unassembled WGS sequence"/>
</dbReference>
<name>A0A840QQH3_9BACI</name>
<proteinExistence type="predicted"/>
<gene>
    <name evidence="3" type="ORF">HNQ41_001813</name>
</gene>
<evidence type="ECO:0000256" key="1">
    <source>
        <dbReference type="PROSITE-ProRule" id="PRU00409"/>
    </source>
</evidence>
<dbReference type="PANTHER" id="PTHR21621:SF0">
    <property type="entry name" value="BETA-CITRYLGLUTAMATE SYNTHASE B-RELATED"/>
    <property type="match status" value="1"/>
</dbReference>
<evidence type="ECO:0000259" key="2">
    <source>
        <dbReference type="PROSITE" id="PS50975"/>
    </source>
</evidence>
<comment type="caution">
    <text evidence="3">The sequence shown here is derived from an EMBL/GenBank/DDBJ whole genome shotgun (WGS) entry which is preliminary data.</text>
</comment>
<dbReference type="InterPro" id="IPR026838">
    <property type="entry name" value="YheC/D"/>
</dbReference>
<dbReference type="PANTHER" id="PTHR21621">
    <property type="entry name" value="RIBOSOMAL PROTEIN S6 MODIFICATION PROTEIN"/>
    <property type="match status" value="1"/>
</dbReference>